<dbReference type="SUPFAM" id="SSF53807">
    <property type="entry name" value="Helical backbone' metal receptor"/>
    <property type="match status" value="1"/>
</dbReference>
<dbReference type="InterPro" id="IPR052673">
    <property type="entry name" value="Ni-siroh_cyclase_CfbD"/>
</dbReference>
<reference evidence="4 5" key="1">
    <citation type="submission" date="2018-08" db="EMBL/GenBank/DDBJ databases">
        <title>The metabolism and importance of syntrophic acetate oxidation coupled to methane or sulfide production in haloalkaline environments.</title>
        <authorList>
            <person name="Timmers P.H.A."/>
            <person name="Vavourakis C.D."/>
            <person name="Sorokin D.Y."/>
            <person name="Sinninghe Damste J.S."/>
            <person name="Muyzer G."/>
            <person name="Stams A.J.M."/>
            <person name="Plugge C.M."/>
        </authorList>
    </citation>
    <scope>NUCLEOTIDE SEQUENCE [LARGE SCALE GENOMIC DNA]</scope>
    <source>
        <strain evidence="4">MSAO_Arc3</strain>
    </source>
</reference>
<evidence type="ECO:0000256" key="2">
    <source>
        <dbReference type="RuleBase" id="RU004021"/>
    </source>
</evidence>
<organism evidence="4 5">
    <name type="scientific">Methanosalsum natronophilum</name>
    <dbReference type="NCBI Taxonomy" id="768733"/>
    <lineage>
        <taxon>Archaea</taxon>
        <taxon>Methanobacteriati</taxon>
        <taxon>Methanobacteriota</taxon>
        <taxon>Stenosarchaea group</taxon>
        <taxon>Methanomicrobia</taxon>
        <taxon>Methanosarcinales</taxon>
        <taxon>Methanosarcinaceae</taxon>
        <taxon>Methanosalsum</taxon>
    </lineage>
</organism>
<evidence type="ECO:0000313" key="4">
    <source>
        <dbReference type="EMBL" id="RQD89900.1"/>
    </source>
</evidence>
<dbReference type="PROSITE" id="PS00699">
    <property type="entry name" value="NITROGENASE_1_1"/>
    <property type="match status" value="1"/>
</dbReference>
<dbReference type="RefSeq" id="WP_259133050.1">
    <property type="nucleotide sequence ID" value="NZ_JANUCS010000001.1"/>
</dbReference>
<evidence type="ECO:0000259" key="3">
    <source>
        <dbReference type="Pfam" id="PF00148"/>
    </source>
</evidence>
<evidence type="ECO:0000313" key="5">
    <source>
        <dbReference type="Proteomes" id="UP000284763"/>
    </source>
</evidence>
<keyword evidence="1 2" id="KW-0535">Nitrogen fixation</keyword>
<name>A0A424Z497_9EURY</name>
<dbReference type="Pfam" id="PF00148">
    <property type="entry name" value="Oxidored_nitro"/>
    <property type="match status" value="1"/>
</dbReference>
<protein>
    <submittedName>
        <fullName evidence="4">Ni-sirohydrochlorin a,c-diamide reductive cyclase catalytic subunit</fullName>
    </submittedName>
</protein>
<accession>A0A424Z497</accession>
<dbReference type="PANTHER" id="PTHR42846:SF1">
    <property type="entry name" value="NI-SIROHYDROCHLORIN A,C-DIAMIDE REDUCTIVE CYCLASE COMPLEX, COMPONENT CFBD"/>
    <property type="match status" value="1"/>
</dbReference>
<dbReference type="AlphaFoldDB" id="A0A424Z497"/>
<dbReference type="Proteomes" id="UP000284763">
    <property type="component" value="Unassembled WGS sequence"/>
</dbReference>
<comment type="caution">
    <text evidence="4">The sequence shown here is derived from an EMBL/GenBank/DDBJ whole genome shotgun (WGS) entry which is preliminary data.</text>
</comment>
<dbReference type="Gene3D" id="3.40.50.1980">
    <property type="entry name" value="Nitrogenase molybdenum iron protein domain"/>
    <property type="match status" value="1"/>
</dbReference>
<dbReference type="PANTHER" id="PTHR42846">
    <property type="entry name" value="NI-SIROHYDROCHLORIN A,C-DIAMIDE REDUCTIVE CYCLASE COMPLEX, COMPONENT CFBD"/>
    <property type="match status" value="1"/>
</dbReference>
<sequence length="379" mass="41866">MEKDKTAIIHPRPSSIVASLYTLRDLDIDVAILHGPAGCSFKHARLLEEDGMHVLTTALDENGFVFGGHDELVDLIKKAADQFNPKKMAIVGTCVSMIIGEELHDAVIEADIDIPVVEVEVHAGYRDNTKGVLLALKSALNVGIITEAELKRQTHLLNSATEIEKKHGAASKAYLAPSRGDLKYKVAKRIYELLSNNKKGLIIMNVKKETGYMFADILLAINQAAEQLSVLENIINFANIDDSVGLPRVRQHAKNIQKGFFEHNIKLNENIGGLDEYAINGDKVKKLIENKYSDFDFAIIVGVPHAIPNDITSSMEIFSVTNGPRQVLPLKEMGHEHVIVEIDLHPKTLGVSSIVESEFGATLREVTKDHKMEKCLELN</sequence>
<dbReference type="NCBIfam" id="TIGR03282">
    <property type="entry name" value="methan_mark_13"/>
    <property type="match status" value="1"/>
</dbReference>
<dbReference type="InterPro" id="IPR000318">
    <property type="entry name" value="Nase_comp1_CS"/>
</dbReference>
<dbReference type="GO" id="GO:0016163">
    <property type="term" value="F:nitrogenase activity"/>
    <property type="evidence" value="ECO:0007669"/>
    <property type="project" value="InterPro"/>
</dbReference>
<dbReference type="EMBL" id="QZAB01000135">
    <property type="protein sequence ID" value="RQD89900.1"/>
    <property type="molecule type" value="Genomic_DNA"/>
</dbReference>
<comment type="similarity">
    <text evidence="2">Belongs to the NifD/NifK/NifE/NifN family.</text>
</comment>
<dbReference type="InterPro" id="IPR017675">
    <property type="entry name" value="CfbD"/>
</dbReference>
<dbReference type="InterPro" id="IPR000510">
    <property type="entry name" value="Nase/OxRdtase_comp1"/>
</dbReference>
<gene>
    <name evidence="4" type="ORF">D5R95_01990</name>
</gene>
<feature type="domain" description="Nitrogenase/oxidoreductase component 1" evidence="3">
    <location>
        <begin position="30"/>
        <end position="142"/>
    </location>
</feature>
<proteinExistence type="inferred from homology"/>
<evidence type="ECO:0000256" key="1">
    <source>
        <dbReference type="ARBA" id="ARBA00023231"/>
    </source>
</evidence>